<organism evidence="2">
    <name type="scientific">Octactis speculum</name>
    <dbReference type="NCBI Taxonomy" id="3111310"/>
    <lineage>
        <taxon>Eukaryota</taxon>
        <taxon>Sar</taxon>
        <taxon>Stramenopiles</taxon>
        <taxon>Ochrophyta</taxon>
        <taxon>Dictyochophyceae</taxon>
        <taxon>Dictyochales</taxon>
        <taxon>Dictyochaceae</taxon>
        <taxon>Octactis</taxon>
    </lineage>
</organism>
<evidence type="ECO:0000313" key="2">
    <source>
        <dbReference type="EMBL" id="CAD9495940.1"/>
    </source>
</evidence>
<sequence>MRRVNTTGSLQSVALIPILEVEQSNKKTGTARDLSGTGRVERSVSFDTVLTREYNRCAVPSPEVSSGVPVGLDWDWYCETNSGIDDHLQACEDRRESRWNEGLSVKLSPKQRRQMLVDAEVPEDEVSLAKSMTLEGKHDRLKTLFWVDPLRCGGMAPMIAGRCVQRKIKCVARALGRSSSSSSLSSLNETFPYPDVNIVEKSPRNNEDHRDEERNDATVEPATSRKRCHS</sequence>
<dbReference type="AlphaFoldDB" id="A0A7S2MPY7"/>
<feature type="compositionally biased region" description="Basic and acidic residues" evidence="1">
    <location>
        <begin position="201"/>
        <end position="217"/>
    </location>
</feature>
<name>A0A7S2MPY7_9STRA</name>
<evidence type="ECO:0000256" key="1">
    <source>
        <dbReference type="SAM" id="MobiDB-lite"/>
    </source>
</evidence>
<gene>
    <name evidence="2" type="ORF">DSPE1174_LOCUS32848</name>
</gene>
<feature type="region of interest" description="Disordered" evidence="1">
    <location>
        <begin position="194"/>
        <end position="230"/>
    </location>
</feature>
<accession>A0A7S2MPY7</accession>
<protein>
    <submittedName>
        <fullName evidence="2">Uncharacterized protein</fullName>
    </submittedName>
</protein>
<proteinExistence type="predicted"/>
<dbReference type="EMBL" id="HBGS01063065">
    <property type="protein sequence ID" value="CAD9495940.1"/>
    <property type="molecule type" value="Transcribed_RNA"/>
</dbReference>
<reference evidence="2" key="1">
    <citation type="submission" date="2021-01" db="EMBL/GenBank/DDBJ databases">
        <authorList>
            <person name="Corre E."/>
            <person name="Pelletier E."/>
            <person name="Niang G."/>
            <person name="Scheremetjew M."/>
            <person name="Finn R."/>
            <person name="Kale V."/>
            <person name="Holt S."/>
            <person name="Cochrane G."/>
            <person name="Meng A."/>
            <person name="Brown T."/>
            <person name="Cohen L."/>
        </authorList>
    </citation>
    <scope>NUCLEOTIDE SEQUENCE</scope>
    <source>
        <strain evidence="2">CCMP1381</strain>
    </source>
</reference>